<gene>
    <name evidence="1" type="ORF">L9S41_15830</name>
</gene>
<evidence type="ECO:0000313" key="1">
    <source>
        <dbReference type="EMBL" id="UWZ79134.1"/>
    </source>
</evidence>
<accession>A0ABY5ZJW3</accession>
<sequence length="542" mass="60279">MELLAVAVDSDLDGLQVDDPQGHPIDAPAIRAGGPPWSLRTGLDQAVAGTYRVTARRGDEIVACREVQVGGPAAEFGRAAWDLPTQALFAVWVEHLFDAPPDQPLNFASLEPVLRDPQRNFLYDYLRPGEDQRVPATPDCGDLAYFLRAYFAWKIGLPIAFRHCDRGSASRPPQCGPSAIDTSLTAAPATVEDFRVLSRRIIDRVHSGSARTALHEDASDFYPLPLERAALWPGSVFADPYGHTLILVKWVPQTAENNGLLLAVDAQPDNSVARKRFWEGNFLFAHTPSAGPGFKVYRVPLEGEGKNTWLQPSNAELTALSIQPPLSLEQADLAPADFYARMEQLINPQGLDPQAAYLATLAALMEQLEARVRSVNNGEAYLRNHPGTVIPMPSGAAIFETIGPWEDYSTPSRDMRLLIAMQVLADLPERIRRHPELYLLHGDSADTAAAGIEALHWQSLETHFISYSRSDGSPWSLSLGDIYQRRAQLEMAYNPNDCVERRWGATPDSPDYATCKRRAPADQRARMEEYRPWFREMRRPPR</sequence>
<evidence type="ECO:0000313" key="2">
    <source>
        <dbReference type="Proteomes" id="UP001060414"/>
    </source>
</evidence>
<organism evidence="1 2">
    <name type="scientific">Geoalkalibacter halelectricus</name>
    <dbReference type="NCBI Taxonomy" id="2847045"/>
    <lineage>
        <taxon>Bacteria</taxon>
        <taxon>Pseudomonadati</taxon>
        <taxon>Thermodesulfobacteriota</taxon>
        <taxon>Desulfuromonadia</taxon>
        <taxon>Desulfuromonadales</taxon>
        <taxon>Geoalkalibacteraceae</taxon>
        <taxon>Geoalkalibacter</taxon>
    </lineage>
</organism>
<reference evidence="1" key="1">
    <citation type="journal article" date="2022" name="Environ. Microbiol.">
        <title>Geoalkalibacter halelectricus SAP #1 sp. nov. possessing extracellular electron transfer and mineral#reducing capabilities from a haloalkaline environment.</title>
        <authorList>
            <person name="Yadav S."/>
            <person name="Singh R."/>
            <person name="Sundharam S.S."/>
            <person name="Chaudhary S."/>
            <person name="Krishnamurthi S."/>
            <person name="Patil S.A."/>
        </authorList>
    </citation>
    <scope>NUCLEOTIDE SEQUENCE</scope>
    <source>
        <strain evidence="1">SAP-1</strain>
    </source>
</reference>
<dbReference type="Proteomes" id="UP001060414">
    <property type="component" value="Chromosome"/>
</dbReference>
<dbReference type="EMBL" id="CP092109">
    <property type="protein sequence ID" value="UWZ79134.1"/>
    <property type="molecule type" value="Genomic_DNA"/>
</dbReference>
<keyword evidence="2" id="KW-1185">Reference proteome</keyword>
<protein>
    <submittedName>
        <fullName evidence="1">Uncharacterized protein</fullName>
    </submittedName>
</protein>
<name>A0ABY5ZJW3_9BACT</name>
<proteinExistence type="predicted"/>
<dbReference type="RefSeq" id="WP_260747491.1">
    <property type="nucleotide sequence ID" value="NZ_CP092109.1"/>
</dbReference>